<dbReference type="InterPro" id="IPR036291">
    <property type="entry name" value="NAD(P)-bd_dom_sf"/>
</dbReference>
<dbReference type="EMBL" id="JBHSUC010000006">
    <property type="protein sequence ID" value="MFC6361807.1"/>
    <property type="molecule type" value="Genomic_DNA"/>
</dbReference>
<sequence length="140" mass="15329">MNDSDIRKILTGTRRIALVGASDNPQRPAWQVMMFLLQHGYQVIPVSPRMAGKTVAGQQGYASLDEVPGSIDMVDVFRNPEVVPAIATRAIARQIPVLWLQPGTVNPQAVNIARQAGLIVVENKCTKIEINRLEIPPLPV</sequence>
<organism evidence="2 3">
    <name type="scientific">Tatumella punctata</name>
    <dbReference type="NCBI Taxonomy" id="399969"/>
    <lineage>
        <taxon>Bacteria</taxon>
        <taxon>Pseudomonadati</taxon>
        <taxon>Pseudomonadota</taxon>
        <taxon>Gammaproteobacteria</taxon>
        <taxon>Enterobacterales</taxon>
        <taxon>Erwiniaceae</taxon>
        <taxon>Tatumella</taxon>
    </lineage>
</organism>
<accession>A0ABW1VL84</accession>
<dbReference type="PANTHER" id="PTHR33303:SF2">
    <property type="entry name" value="COA-BINDING DOMAIN-CONTAINING PROTEIN"/>
    <property type="match status" value="1"/>
</dbReference>
<evidence type="ECO:0000313" key="3">
    <source>
        <dbReference type="Proteomes" id="UP001596215"/>
    </source>
</evidence>
<reference evidence="3" key="1">
    <citation type="journal article" date="2019" name="Int. J. Syst. Evol. Microbiol.">
        <title>The Global Catalogue of Microorganisms (GCM) 10K type strain sequencing project: providing services to taxonomists for standard genome sequencing and annotation.</title>
        <authorList>
            <consortium name="The Broad Institute Genomics Platform"/>
            <consortium name="The Broad Institute Genome Sequencing Center for Infectious Disease"/>
            <person name="Wu L."/>
            <person name="Ma J."/>
        </authorList>
    </citation>
    <scope>NUCLEOTIDE SEQUENCE [LARGE SCALE GENOMIC DNA]</scope>
    <source>
        <strain evidence="3">CGMCC 4.1530</strain>
    </source>
</reference>
<dbReference type="Proteomes" id="UP001596215">
    <property type="component" value="Unassembled WGS sequence"/>
</dbReference>
<name>A0ABW1VL84_9GAMM</name>
<gene>
    <name evidence="2" type="ORF">ACFP73_06770</name>
</gene>
<dbReference type="Gene3D" id="3.40.50.720">
    <property type="entry name" value="NAD(P)-binding Rossmann-like Domain"/>
    <property type="match status" value="1"/>
</dbReference>
<dbReference type="SMART" id="SM00881">
    <property type="entry name" value="CoA_binding"/>
    <property type="match status" value="1"/>
</dbReference>
<protein>
    <submittedName>
        <fullName evidence="2">CoA-binding protein</fullName>
    </submittedName>
</protein>
<dbReference type="SUPFAM" id="SSF51735">
    <property type="entry name" value="NAD(P)-binding Rossmann-fold domains"/>
    <property type="match status" value="1"/>
</dbReference>
<dbReference type="PANTHER" id="PTHR33303">
    <property type="entry name" value="CYTOPLASMIC PROTEIN-RELATED"/>
    <property type="match status" value="1"/>
</dbReference>
<feature type="domain" description="CoA-binding" evidence="1">
    <location>
        <begin position="9"/>
        <end position="104"/>
    </location>
</feature>
<dbReference type="Pfam" id="PF13380">
    <property type="entry name" value="CoA_binding_2"/>
    <property type="match status" value="1"/>
</dbReference>
<dbReference type="InterPro" id="IPR003781">
    <property type="entry name" value="CoA-bd"/>
</dbReference>
<keyword evidence="3" id="KW-1185">Reference proteome</keyword>
<evidence type="ECO:0000259" key="1">
    <source>
        <dbReference type="SMART" id="SM00881"/>
    </source>
</evidence>
<dbReference type="RefSeq" id="WP_212710989.1">
    <property type="nucleotide sequence ID" value="NZ_BAAAFW010000037.1"/>
</dbReference>
<evidence type="ECO:0000313" key="2">
    <source>
        <dbReference type="EMBL" id="MFC6361807.1"/>
    </source>
</evidence>
<comment type="caution">
    <text evidence="2">The sequence shown here is derived from an EMBL/GenBank/DDBJ whole genome shotgun (WGS) entry which is preliminary data.</text>
</comment>
<proteinExistence type="predicted"/>